<keyword evidence="2" id="KW-0812">Transmembrane</keyword>
<evidence type="ECO:0000313" key="3">
    <source>
        <dbReference type="EMBL" id="PAL28273.1"/>
    </source>
</evidence>
<name>A0A270BTF8_9PROT</name>
<dbReference type="EMBL" id="NDFP01000002">
    <property type="protein sequence ID" value="PAL28273.1"/>
    <property type="molecule type" value="Genomic_DNA"/>
</dbReference>
<evidence type="ECO:0000256" key="2">
    <source>
        <dbReference type="SAM" id="Phobius"/>
    </source>
</evidence>
<feature type="transmembrane region" description="Helical" evidence="2">
    <location>
        <begin position="12"/>
        <end position="34"/>
    </location>
</feature>
<dbReference type="AlphaFoldDB" id="A0A270BTF8"/>
<evidence type="ECO:0000256" key="1">
    <source>
        <dbReference type="SAM" id="MobiDB-lite"/>
    </source>
</evidence>
<evidence type="ECO:0000313" key="4">
    <source>
        <dbReference type="Proteomes" id="UP000216033"/>
    </source>
</evidence>
<protein>
    <submittedName>
        <fullName evidence="3">Uncharacterized protein</fullName>
    </submittedName>
</protein>
<reference evidence="3 4" key="1">
    <citation type="submission" date="2017-04" db="EMBL/GenBank/DDBJ databases">
        <title>Kefir bacterial isolates.</title>
        <authorList>
            <person name="Kim Y."/>
            <person name="Blasche S."/>
            <person name="Patil K.R."/>
        </authorList>
    </citation>
    <scope>NUCLEOTIDE SEQUENCE [LARGE SCALE GENOMIC DNA]</scope>
    <source>
        <strain evidence="3 4">KR-2</strain>
    </source>
</reference>
<keyword evidence="2" id="KW-0472">Membrane</keyword>
<dbReference type="Proteomes" id="UP000216033">
    <property type="component" value="Unassembled WGS sequence"/>
</dbReference>
<keyword evidence="2" id="KW-1133">Transmembrane helix</keyword>
<dbReference type="STRING" id="1231343.Absy_014_185"/>
<dbReference type="OrthoDB" id="7225975at2"/>
<dbReference type="RefSeq" id="WP_095350807.1">
    <property type="nucleotide sequence ID" value="NZ_JABUNT010000009.1"/>
</dbReference>
<gene>
    <name evidence="3" type="ORF">B9K05_03015</name>
</gene>
<keyword evidence="4" id="KW-1185">Reference proteome</keyword>
<comment type="caution">
    <text evidence="3">The sequence shown here is derived from an EMBL/GenBank/DDBJ whole genome shotgun (WGS) entry which is preliminary data.</text>
</comment>
<proteinExistence type="predicted"/>
<sequence length="60" mass="6205">MTSNDRTEKVVRIAIAAGAIMVGIIVMCSMYSGFAALMTGQPIPGQPDQPAQTTGQNAGH</sequence>
<feature type="compositionally biased region" description="Polar residues" evidence="1">
    <location>
        <begin position="49"/>
        <end position="60"/>
    </location>
</feature>
<organism evidence="3 4">
    <name type="scientific">Acetobacter syzygii</name>
    <dbReference type="NCBI Taxonomy" id="146476"/>
    <lineage>
        <taxon>Bacteria</taxon>
        <taxon>Pseudomonadati</taxon>
        <taxon>Pseudomonadota</taxon>
        <taxon>Alphaproteobacteria</taxon>
        <taxon>Acetobacterales</taxon>
        <taxon>Acetobacteraceae</taxon>
        <taxon>Acetobacter</taxon>
    </lineage>
</organism>
<feature type="region of interest" description="Disordered" evidence="1">
    <location>
        <begin position="41"/>
        <end position="60"/>
    </location>
</feature>
<accession>A0A270BTF8</accession>